<sequence>MNEEPIQCGTNQSDVTLPSAVHLWWEVSYQQPFGALHRKPFNRLTYAIIHIALNAQTIYDYNYYSRLPLHFTPFYNVKNWLTGWSYT</sequence>
<dbReference type="AlphaFoldDB" id="A0A5B7KCM1"/>
<dbReference type="Proteomes" id="UP000324222">
    <property type="component" value="Unassembled WGS sequence"/>
</dbReference>
<proteinExistence type="predicted"/>
<accession>A0A5B7KCM1</accession>
<evidence type="ECO:0000313" key="2">
    <source>
        <dbReference type="Proteomes" id="UP000324222"/>
    </source>
</evidence>
<organism evidence="1 2">
    <name type="scientific">Portunus trituberculatus</name>
    <name type="common">Swimming crab</name>
    <name type="synonym">Neptunus trituberculatus</name>
    <dbReference type="NCBI Taxonomy" id="210409"/>
    <lineage>
        <taxon>Eukaryota</taxon>
        <taxon>Metazoa</taxon>
        <taxon>Ecdysozoa</taxon>
        <taxon>Arthropoda</taxon>
        <taxon>Crustacea</taxon>
        <taxon>Multicrustacea</taxon>
        <taxon>Malacostraca</taxon>
        <taxon>Eumalacostraca</taxon>
        <taxon>Eucarida</taxon>
        <taxon>Decapoda</taxon>
        <taxon>Pleocyemata</taxon>
        <taxon>Brachyura</taxon>
        <taxon>Eubrachyura</taxon>
        <taxon>Portunoidea</taxon>
        <taxon>Portunidae</taxon>
        <taxon>Portuninae</taxon>
        <taxon>Portunus</taxon>
    </lineage>
</organism>
<reference evidence="1 2" key="1">
    <citation type="submission" date="2019-05" db="EMBL/GenBank/DDBJ databases">
        <title>Another draft genome of Portunus trituberculatus and its Hox gene families provides insights of decapod evolution.</title>
        <authorList>
            <person name="Jeong J.-H."/>
            <person name="Song I."/>
            <person name="Kim S."/>
            <person name="Choi T."/>
            <person name="Kim D."/>
            <person name="Ryu S."/>
            <person name="Kim W."/>
        </authorList>
    </citation>
    <scope>NUCLEOTIDE SEQUENCE [LARGE SCALE GENOMIC DNA]</scope>
    <source>
        <tissue evidence="1">Muscle</tissue>
    </source>
</reference>
<comment type="caution">
    <text evidence="1">The sequence shown here is derived from an EMBL/GenBank/DDBJ whole genome shotgun (WGS) entry which is preliminary data.</text>
</comment>
<evidence type="ECO:0000313" key="1">
    <source>
        <dbReference type="EMBL" id="MPD06621.1"/>
    </source>
</evidence>
<dbReference type="EMBL" id="VSRR010152196">
    <property type="protein sequence ID" value="MPD06621.1"/>
    <property type="molecule type" value="Genomic_DNA"/>
</dbReference>
<protein>
    <submittedName>
        <fullName evidence="1">Uncharacterized protein</fullName>
    </submittedName>
</protein>
<keyword evidence="2" id="KW-1185">Reference proteome</keyword>
<name>A0A5B7KCM1_PORTR</name>
<gene>
    <name evidence="1" type="ORF">E2C01_102444</name>
</gene>